<dbReference type="RefSeq" id="WP_134524348.1">
    <property type="nucleotide sequence ID" value="NZ_SOHH01000087.1"/>
</dbReference>
<comment type="PTM">
    <text evidence="11">Upon Fe-S cluster removal intramolecular disulfide bonds are formed.</text>
</comment>
<keyword evidence="3 11" id="KW-0004">4Fe-4S</keyword>
<dbReference type="HAMAP" id="MF_01479">
    <property type="entry name" value="WhiB"/>
    <property type="match status" value="1"/>
</dbReference>
<dbReference type="GO" id="GO:0005737">
    <property type="term" value="C:cytoplasm"/>
    <property type="evidence" value="ECO:0007669"/>
    <property type="project" value="UniProtKB-SubCell"/>
</dbReference>
<dbReference type="GO" id="GO:0046872">
    <property type="term" value="F:metal ion binding"/>
    <property type="evidence" value="ECO:0007669"/>
    <property type="project" value="UniProtKB-KW"/>
</dbReference>
<dbReference type="Proteomes" id="UP000298313">
    <property type="component" value="Unassembled WGS sequence"/>
</dbReference>
<comment type="PTM">
    <text evidence="11">The Fe-S cluster can be nitrosylated by nitric oxide (NO).</text>
</comment>
<dbReference type="GO" id="GO:0045892">
    <property type="term" value="P:negative regulation of DNA-templated transcription"/>
    <property type="evidence" value="ECO:0007669"/>
    <property type="project" value="TreeGrafter"/>
</dbReference>
<name>A0A4R9B2P8_9MICO</name>
<dbReference type="PROSITE" id="PS51674">
    <property type="entry name" value="4FE4S_WBL"/>
    <property type="match status" value="1"/>
</dbReference>
<dbReference type="InterPro" id="IPR034768">
    <property type="entry name" value="4FE4S_WBL"/>
</dbReference>
<evidence type="ECO:0000256" key="7">
    <source>
        <dbReference type="ARBA" id="ARBA00023015"/>
    </source>
</evidence>
<evidence type="ECO:0000256" key="9">
    <source>
        <dbReference type="ARBA" id="ARBA00023157"/>
    </source>
</evidence>
<evidence type="ECO:0000256" key="5">
    <source>
        <dbReference type="ARBA" id="ARBA00023004"/>
    </source>
</evidence>
<feature type="binding site" evidence="11">
    <location>
        <position position="35"/>
    </location>
    <ligand>
        <name>[4Fe-4S] cluster</name>
        <dbReference type="ChEBI" id="CHEBI:49883"/>
    </ligand>
</feature>
<keyword evidence="6 11" id="KW-0411">Iron-sulfur</keyword>
<feature type="binding site" evidence="11">
    <location>
        <position position="14"/>
    </location>
    <ligand>
        <name>[4Fe-4S] cluster</name>
        <dbReference type="ChEBI" id="CHEBI:49883"/>
    </ligand>
</feature>
<comment type="subcellular location">
    <subcellularLocation>
        <location evidence="1 11">Cytoplasm</location>
    </subcellularLocation>
</comment>
<evidence type="ECO:0000256" key="11">
    <source>
        <dbReference type="HAMAP-Rule" id="MF_01479"/>
    </source>
</evidence>
<dbReference type="PANTHER" id="PTHR38839">
    <property type="entry name" value="TRANSCRIPTIONAL REGULATOR WHID-RELATED"/>
    <property type="match status" value="1"/>
</dbReference>
<evidence type="ECO:0000259" key="12">
    <source>
        <dbReference type="PROSITE" id="PS51674"/>
    </source>
</evidence>
<protein>
    <recommendedName>
        <fullName evidence="11">Transcriptional regulator WhiB</fullName>
    </recommendedName>
</protein>
<evidence type="ECO:0000256" key="6">
    <source>
        <dbReference type="ARBA" id="ARBA00023014"/>
    </source>
</evidence>
<keyword evidence="11" id="KW-0963">Cytoplasm</keyword>
<evidence type="ECO:0000256" key="2">
    <source>
        <dbReference type="ARBA" id="ARBA00006597"/>
    </source>
</evidence>
<dbReference type="GO" id="GO:0047134">
    <property type="term" value="F:protein-disulfide reductase [NAD(P)H] activity"/>
    <property type="evidence" value="ECO:0007669"/>
    <property type="project" value="TreeGrafter"/>
</dbReference>
<dbReference type="AlphaFoldDB" id="A0A4R9B2P8"/>
<dbReference type="Pfam" id="PF02467">
    <property type="entry name" value="Whib"/>
    <property type="match status" value="1"/>
</dbReference>
<dbReference type="GO" id="GO:0051539">
    <property type="term" value="F:4 iron, 4 sulfur cluster binding"/>
    <property type="evidence" value="ECO:0007669"/>
    <property type="project" value="UniProtKB-UniRule"/>
</dbReference>
<keyword evidence="8 11" id="KW-0238">DNA-binding</keyword>
<feature type="binding site" evidence="11">
    <location>
        <position position="38"/>
    </location>
    <ligand>
        <name>[4Fe-4S] cluster</name>
        <dbReference type="ChEBI" id="CHEBI:49883"/>
    </ligand>
</feature>
<dbReference type="GO" id="GO:0045454">
    <property type="term" value="P:cell redox homeostasis"/>
    <property type="evidence" value="ECO:0007669"/>
    <property type="project" value="TreeGrafter"/>
</dbReference>
<evidence type="ECO:0000313" key="13">
    <source>
        <dbReference type="EMBL" id="TFD74705.1"/>
    </source>
</evidence>
<comment type="cofactor">
    <cofactor evidence="11">
        <name>[4Fe-4S] cluster</name>
        <dbReference type="ChEBI" id="CHEBI:49883"/>
    </cofactor>
    <text evidence="11">Binds 1 [4Fe-4S] cluster per subunit. Following nitrosylation of the [4Fe-4S] cluster binds 1 [4Fe-8(NO)] cluster per subunit.</text>
</comment>
<keyword evidence="5 11" id="KW-0408">Iron</keyword>
<keyword evidence="4 11" id="KW-0479">Metal-binding</keyword>
<keyword evidence="10 11" id="KW-0804">Transcription</keyword>
<sequence length="79" mass="8520">MSFDMEPWEADAACVGQDPDVFFTGSDEKAAVAVCASCPVRAECLALALRKGFEFGVFGGYTATQRKTMRRKKGASAYV</sequence>
<accession>A0A4R9B2P8</accession>
<dbReference type="GO" id="GO:0003677">
    <property type="term" value="F:DNA binding"/>
    <property type="evidence" value="ECO:0007669"/>
    <property type="project" value="UniProtKB-UniRule"/>
</dbReference>
<feature type="binding site" evidence="11">
    <location>
        <position position="44"/>
    </location>
    <ligand>
        <name>[4Fe-4S] cluster</name>
        <dbReference type="ChEBI" id="CHEBI:49883"/>
    </ligand>
</feature>
<dbReference type="EMBL" id="SOHH01000087">
    <property type="protein sequence ID" value="TFD74705.1"/>
    <property type="molecule type" value="Genomic_DNA"/>
</dbReference>
<dbReference type="GO" id="GO:0035731">
    <property type="term" value="F:dinitrosyl-iron complex binding"/>
    <property type="evidence" value="ECO:0007669"/>
    <property type="project" value="UniProtKB-UniRule"/>
</dbReference>
<comment type="caution">
    <text evidence="13">The sequence shown here is derived from an EMBL/GenBank/DDBJ whole genome shotgun (WGS) entry which is preliminary data.</text>
</comment>
<dbReference type="InterPro" id="IPR003482">
    <property type="entry name" value="Whib"/>
</dbReference>
<dbReference type="OrthoDB" id="5124301at2"/>
<evidence type="ECO:0000256" key="3">
    <source>
        <dbReference type="ARBA" id="ARBA00022485"/>
    </source>
</evidence>
<evidence type="ECO:0000256" key="1">
    <source>
        <dbReference type="ARBA" id="ARBA00004496"/>
    </source>
</evidence>
<evidence type="ECO:0000313" key="14">
    <source>
        <dbReference type="Proteomes" id="UP000298313"/>
    </source>
</evidence>
<comment type="similarity">
    <text evidence="2 11">Belongs to the WhiB family.</text>
</comment>
<feature type="domain" description="4Fe-4S Wbl-type" evidence="12">
    <location>
        <begin position="13"/>
        <end position="68"/>
    </location>
</feature>
<evidence type="ECO:0000256" key="4">
    <source>
        <dbReference type="ARBA" id="ARBA00022723"/>
    </source>
</evidence>
<evidence type="ECO:0000256" key="8">
    <source>
        <dbReference type="ARBA" id="ARBA00023125"/>
    </source>
</evidence>
<comment type="function">
    <text evidence="11">Acts as a transcriptional regulator. Probably redox-responsive. The apo- but not holo-form probably binds DNA.</text>
</comment>
<proteinExistence type="inferred from homology"/>
<keyword evidence="9 11" id="KW-1015">Disulfide bond</keyword>
<keyword evidence="14" id="KW-1185">Reference proteome</keyword>
<gene>
    <name evidence="11" type="primary">whiB</name>
    <name evidence="13" type="ORF">E3T48_12325</name>
</gene>
<reference evidence="13 14" key="1">
    <citation type="submission" date="2019-03" db="EMBL/GenBank/DDBJ databases">
        <title>Genomics of glacier-inhabiting Cryobacterium strains.</title>
        <authorList>
            <person name="Liu Q."/>
            <person name="Xin Y.-H."/>
        </authorList>
    </citation>
    <scope>NUCLEOTIDE SEQUENCE [LARGE SCALE GENOMIC DNA]</scope>
    <source>
        <strain evidence="13 14">Hh4</strain>
    </source>
</reference>
<organism evidence="13 14">
    <name type="scientific">Cryobacterium fucosi</name>
    <dbReference type="NCBI Taxonomy" id="1259157"/>
    <lineage>
        <taxon>Bacteria</taxon>
        <taxon>Bacillati</taxon>
        <taxon>Actinomycetota</taxon>
        <taxon>Actinomycetes</taxon>
        <taxon>Micrococcales</taxon>
        <taxon>Microbacteriaceae</taxon>
        <taxon>Cryobacterium</taxon>
    </lineage>
</organism>
<keyword evidence="7 11" id="KW-0805">Transcription regulation</keyword>
<evidence type="ECO:0000256" key="10">
    <source>
        <dbReference type="ARBA" id="ARBA00023163"/>
    </source>
</evidence>